<accession>A0A7C6A811</accession>
<protein>
    <recommendedName>
        <fullName evidence="2">Head-tail adaptor protein</fullName>
    </recommendedName>
</protein>
<gene>
    <name evidence="1" type="ORF">ENW73_00490</name>
</gene>
<comment type="caution">
    <text evidence="1">The sequence shown here is derived from an EMBL/GenBank/DDBJ whole genome shotgun (WGS) entry which is preliminary data.</text>
</comment>
<evidence type="ECO:0008006" key="2">
    <source>
        <dbReference type="Google" id="ProtNLM"/>
    </source>
</evidence>
<organism evidence="1">
    <name type="scientific">candidate division WOR-3 bacterium</name>
    <dbReference type="NCBI Taxonomy" id="2052148"/>
    <lineage>
        <taxon>Bacteria</taxon>
        <taxon>Bacteria division WOR-3</taxon>
    </lineage>
</organism>
<sequence length="128" mass="14682">MLTEDDKKFIVNTSEEIITGSGEKMIRRRLKTNLPPHSYDSDFGETVKSTEDQYEDLEFTGKVFFKITERVAIQVFGAVIQADAIIHIPIKYDVIASDLIYIRGVQYRILELKEAPLQGFNAARLERI</sequence>
<dbReference type="AlphaFoldDB" id="A0A7C6A811"/>
<reference evidence="1" key="1">
    <citation type="journal article" date="2020" name="mSystems">
        <title>Genome- and Community-Level Interaction Insights into Carbon Utilization and Element Cycling Functions of Hydrothermarchaeota in Hydrothermal Sediment.</title>
        <authorList>
            <person name="Zhou Z."/>
            <person name="Liu Y."/>
            <person name="Xu W."/>
            <person name="Pan J."/>
            <person name="Luo Z.H."/>
            <person name="Li M."/>
        </authorList>
    </citation>
    <scope>NUCLEOTIDE SEQUENCE [LARGE SCALE GENOMIC DNA]</scope>
    <source>
        <strain evidence="1">SpSt-876</strain>
    </source>
</reference>
<name>A0A7C6A811_UNCW3</name>
<proteinExistence type="predicted"/>
<dbReference type="EMBL" id="DTLI01000016">
    <property type="protein sequence ID" value="HHS51332.1"/>
    <property type="molecule type" value="Genomic_DNA"/>
</dbReference>
<evidence type="ECO:0000313" key="1">
    <source>
        <dbReference type="EMBL" id="HHS51332.1"/>
    </source>
</evidence>